<name>A0A9N9X7Q0_PHACE</name>
<dbReference type="AlphaFoldDB" id="A0A9N9X7Q0"/>
<dbReference type="Pfam" id="PF11969">
    <property type="entry name" value="DcpS_C"/>
    <property type="match status" value="1"/>
</dbReference>
<dbReference type="EMBL" id="OU896714">
    <property type="protein sequence ID" value="CAG9824501.1"/>
    <property type="molecule type" value="Genomic_DNA"/>
</dbReference>
<evidence type="ECO:0000256" key="5">
    <source>
        <dbReference type="ARBA" id="ARBA00039802"/>
    </source>
</evidence>
<keyword evidence="1" id="KW-0547">Nucleotide-binding</keyword>
<dbReference type="InterPro" id="IPR011146">
    <property type="entry name" value="HIT-like"/>
</dbReference>
<evidence type="ECO:0000256" key="2">
    <source>
        <dbReference type="ARBA" id="ARBA00022801"/>
    </source>
</evidence>
<dbReference type="Gene3D" id="3.30.428.10">
    <property type="entry name" value="HIT-like"/>
    <property type="match status" value="1"/>
</dbReference>
<evidence type="ECO:0000256" key="9">
    <source>
        <dbReference type="PROSITE-ProRule" id="PRU00464"/>
    </source>
</evidence>
<comment type="catalytic activity">
    <reaction evidence="3">
        <text>adenosine 5'-phosphoramidate + H2O = NH4(+) + AMP</text>
        <dbReference type="Rhea" id="RHEA:67916"/>
        <dbReference type="ChEBI" id="CHEBI:15377"/>
        <dbReference type="ChEBI" id="CHEBI:28938"/>
        <dbReference type="ChEBI" id="CHEBI:57890"/>
        <dbReference type="ChEBI" id="CHEBI:456215"/>
    </reaction>
</comment>
<protein>
    <recommendedName>
        <fullName evidence="5">Adenosine 5'-monophosphoramidase HINT3</fullName>
    </recommendedName>
    <alternativeName>
        <fullName evidence="6">Histidine triad nucleotide-binding protein 3</fullName>
    </alternativeName>
</protein>
<feature type="active site" description="Tele-AMP-histidine intermediate" evidence="7">
    <location>
        <position position="106"/>
    </location>
</feature>
<comment type="similarity">
    <text evidence="4">Belongs to the HINT family.</text>
</comment>
<evidence type="ECO:0000256" key="4">
    <source>
        <dbReference type="ARBA" id="ARBA00025764"/>
    </source>
</evidence>
<evidence type="ECO:0000256" key="1">
    <source>
        <dbReference type="ARBA" id="ARBA00022741"/>
    </source>
</evidence>
<dbReference type="PROSITE" id="PS51084">
    <property type="entry name" value="HIT_2"/>
    <property type="match status" value="1"/>
</dbReference>
<dbReference type="Proteomes" id="UP001153737">
    <property type="component" value="Chromosome 8"/>
</dbReference>
<evidence type="ECO:0000256" key="7">
    <source>
        <dbReference type="PIRSR" id="PIRSR601310-1"/>
    </source>
</evidence>
<dbReference type="GO" id="GO:0000166">
    <property type="term" value="F:nucleotide binding"/>
    <property type="evidence" value="ECO:0007669"/>
    <property type="project" value="UniProtKB-KW"/>
</dbReference>
<evidence type="ECO:0000256" key="3">
    <source>
        <dbReference type="ARBA" id="ARBA00024472"/>
    </source>
</evidence>
<reference evidence="11" key="1">
    <citation type="submission" date="2022-01" db="EMBL/GenBank/DDBJ databases">
        <authorList>
            <person name="King R."/>
        </authorList>
    </citation>
    <scope>NUCLEOTIDE SEQUENCE</scope>
</reference>
<gene>
    <name evidence="11" type="ORF">PHAECO_LOCUS11961</name>
</gene>
<dbReference type="InterPro" id="IPR001310">
    <property type="entry name" value="Histidine_triad_HIT"/>
</dbReference>
<dbReference type="OrthoDB" id="1915375at2759"/>
<organism evidence="11 12">
    <name type="scientific">Phaedon cochleariae</name>
    <name type="common">Mustard beetle</name>
    <dbReference type="NCBI Taxonomy" id="80249"/>
    <lineage>
        <taxon>Eukaryota</taxon>
        <taxon>Metazoa</taxon>
        <taxon>Ecdysozoa</taxon>
        <taxon>Arthropoda</taxon>
        <taxon>Hexapoda</taxon>
        <taxon>Insecta</taxon>
        <taxon>Pterygota</taxon>
        <taxon>Neoptera</taxon>
        <taxon>Endopterygota</taxon>
        <taxon>Coleoptera</taxon>
        <taxon>Polyphaga</taxon>
        <taxon>Cucujiformia</taxon>
        <taxon>Chrysomeloidea</taxon>
        <taxon>Chrysomelidae</taxon>
        <taxon>Chrysomelinae</taxon>
        <taxon>Chrysomelini</taxon>
        <taxon>Phaedon</taxon>
    </lineage>
</organism>
<sequence>MSQSTQRSTPCIFCNIISGDAPGNLLFEDDNYVVIKDIKPAAKHHYLIIPRNHILDVNNLSTADHRRLLEELIVCGKKFLGENGGDLDDSRLGFHVPPFNSIAHLHLHVISPASQMSFISRCIFKPNTWWFQTVSK</sequence>
<keyword evidence="12" id="KW-1185">Reference proteome</keyword>
<dbReference type="PANTHER" id="PTHR12486:SF5">
    <property type="entry name" value="ADENOSINE 5'-MONOPHOSPHORAMIDASE HINT3"/>
    <property type="match status" value="1"/>
</dbReference>
<evidence type="ECO:0000256" key="8">
    <source>
        <dbReference type="PIRSR" id="PIRSR601310-3"/>
    </source>
</evidence>
<dbReference type="GO" id="GO:0016787">
    <property type="term" value="F:hydrolase activity"/>
    <property type="evidence" value="ECO:0007669"/>
    <property type="project" value="UniProtKB-KW"/>
</dbReference>
<evidence type="ECO:0000313" key="12">
    <source>
        <dbReference type="Proteomes" id="UP001153737"/>
    </source>
</evidence>
<reference evidence="11" key="2">
    <citation type="submission" date="2022-10" db="EMBL/GenBank/DDBJ databases">
        <authorList>
            <consortium name="ENA_rothamsted_submissions"/>
            <consortium name="culmorum"/>
            <person name="King R."/>
        </authorList>
    </citation>
    <scope>NUCLEOTIDE SEQUENCE</scope>
</reference>
<accession>A0A9N9X7Q0</accession>
<evidence type="ECO:0000259" key="10">
    <source>
        <dbReference type="PROSITE" id="PS51084"/>
    </source>
</evidence>
<keyword evidence="2" id="KW-0378">Hydrolase</keyword>
<evidence type="ECO:0000256" key="6">
    <source>
        <dbReference type="ARBA" id="ARBA00042361"/>
    </source>
</evidence>
<dbReference type="PRINTS" id="PR00332">
    <property type="entry name" value="HISTRIAD"/>
</dbReference>
<evidence type="ECO:0000313" key="11">
    <source>
        <dbReference type="EMBL" id="CAG9824501.1"/>
    </source>
</evidence>
<proteinExistence type="inferred from homology"/>
<feature type="domain" description="HIT" evidence="10">
    <location>
        <begin position="12"/>
        <end position="119"/>
    </location>
</feature>
<feature type="short sequence motif" description="Histidine triad motif" evidence="8 9">
    <location>
        <begin position="104"/>
        <end position="108"/>
    </location>
</feature>
<dbReference type="PANTHER" id="PTHR12486">
    <property type="entry name" value="APRATAXIN-RELATED"/>
    <property type="match status" value="1"/>
</dbReference>
<dbReference type="SUPFAM" id="SSF54197">
    <property type="entry name" value="HIT-like"/>
    <property type="match status" value="1"/>
</dbReference>
<dbReference type="InterPro" id="IPR036265">
    <property type="entry name" value="HIT-like_sf"/>
</dbReference>